<dbReference type="Pfam" id="PF04397">
    <property type="entry name" value="LytTR"/>
    <property type="match status" value="1"/>
</dbReference>
<dbReference type="InterPro" id="IPR007492">
    <property type="entry name" value="LytTR_DNA-bd_dom"/>
</dbReference>
<dbReference type="Pfam" id="PF00072">
    <property type="entry name" value="Response_reg"/>
    <property type="match status" value="1"/>
</dbReference>
<feature type="domain" description="HTH LytTR-type" evidence="7">
    <location>
        <begin position="153"/>
        <end position="255"/>
    </location>
</feature>
<dbReference type="PROSITE" id="PS50110">
    <property type="entry name" value="RESPONSE_REGULATORY"/>
    <property type="match status" value="1"/>
</dbReference>
<keyword evidence="2" id="KW-0902">Two-component regulatory system</keyword>
<dbReference type="SMART" id="SM00448">
    <property type="entry name" value="REC"/>
    <property type="match status" value="1"/>
</dbReference>
<evidence type="ECO:0000313" key="8">
    <source>
        <dbReference type="EMBL" id="KRM95465.1"/>
    </source>
</evidence>
<comment type="caution">
    <text evidence="8">The sequence shown here is derived from an EMBL/GenBank/DDBJ whole genome shotgun (WGS) entry which is preliminary data.</text>
</comment>
<dbReference type="Gene3D" id="3.40.50.2300">
    <property type="match status" value="1"/>
</dbReference>
<keyword evidence="9" id="KW-1185">Reference proteome</keyword>
<proteinExistence type="predicted"/>
<dbReference type="STRING" id="1423796.FC24_GL002139"/>
<feature type="domain" description="Response regulatory" evidence="6">
    <location>
        <begin position="23"/>
        <end position="143"/>
    </location>
</feature>
<keyword evidence="5" id="KW-0597">Phosphoprotein</keyword>
<gene>
    <name evidence="8" type="ORF">FC24_GL002139</name>
</gene>
<organism evidence="8 9">
    <name type="scientific">Loigolactobacillus rennini DSM 20253</name>
    <dbReference type="NCBI Taxonomy" id="1423796"/>
    <lineage>
        <taxon>Bacteria</taxon>
        <taxon>Bacillati</taxon>
        <taxon>Bacillota</taxon>
        <taxon>Bacilli</taxon>
        <taxon>Lactobacillales</taxon>
        <taxon>Lactobacillaceae</taxon>
        <taxon>Loigolactobacillus</taxon>
    </lineage>
</organism>
<dbReference type="InterPro" id="IPR011006">
    <property type="entry name" value="CheY-like_superfamily"/>
</dbReference>
<accession>A0A0R2D4G8</accession>
<dbReference type="InterPro" id="IPR046947">
    <property type="entry name" value="LytR-like"/>
</dbReference>
<name>A0A0R2D4G8_9LACO</name>
<evidence type="ECO:0000313" key="9">
    <source>
        <dbReference type="Proteomes" id="UP000051638"/>
    </source>
</evidence>
<protein>
    <submittedName>
        <fullName evidence="8">Uncharacterized protein</fullName>
    </submittedName>
</protein>
<evidence type="ECO:0000256" key="1">
    <source>
        <dbReference type="ARBA" id="ARBA00022490"/>
    </source>
</evidence>
<dbReference type="SMART" id="SM00850">
    <property type="entry name" value="LytTR"/>
    <property type="match status" value="1"/>
</dbReference>
<dbReference type="PANTHER" id="PTHR37299:SF3">
    <property type="entry name" value="STAGE 0 SPORULATION PROTEIN A HOMOLOG"/>
    <property type="match status" value="1"/>
</dbReference>
<keyword evidence="3" id="KW-0010">Activator</keyword>
<evidence type="ECO:0000256" key="3">
    <source>
        <dbReference type="ARBA" id="ARBA00023159"/>
    </source>
</evidence>
<dbReference type="PATRIC" id="fig|1423796.3.peg.2168"/>
<evidence type="ECO:0000256" key="2">
    <source>
        <dbReference type="ARBA" id="ARBA00023012"/>
    </source>
</evidence>
<feature type="modified residue" description="4-aspartylphosphate" evidence="5">
    <location>
        <position position="80"/>
    </location>
</feature>
<dbReference type="InterPro" id="IPR001789">
    <property type="entry name" value="Sig_transdc_resp-reg_receiver"/>
</dbReference>
<sequence>MVWFNVLFCKQVSHTESGDIMLNFAICDDNHLHNSRLETFLLRYEKESNQTYHIDIFQSGTSLLHHILKMGKQYQILFLDIEMKSLNGIETAKKIRMYDKNCLLIYITSYDQYTLESFEVSPFRYLLKPITYPVIAKILHIAIDEIFSSNQYLFIKKYHNNYQIRFDNIIGIFSENHRQIRLAIKGPQQMLIFYGKIKNIEQQINPTIFAKVNRGTIVNMNSICSIIDTIITLENKERVPISRGYKKRFKTLYNHYIERKIGL</sequence>
<dbReference type="AlphaFoldDB" id="A0A0R2D4G8"/>
<evidence type="ECO:0000259" key="7">
    <source>
        <dbReference type="PROSITE" id="PS50930"/>
    </source>
</evidence>
<evidence type="ECO:0000256" key="4">
    <source>
        <dbReference type="ARBA" id="ARBA00037164"/>
    </source>
</evidence>
<dbReference type="GO" id="GO:0000156">
    <property type="term" value="F:phosphorelay response regulator activity"/>
    <property type="evidence" value="ECO:0007669"/>
    <property type="project" value="InterPro"/>
</dbReference>
<keyword evidence="1" id="KW-0963">Cytoplasm</keyword>
<dbReference type="Proteomes" id="UP000051638">
    <property type="component" value="Unassembled WGS sequence"/>
</dbReference>
<evidence type="ECO:0000256" key="5">
    <source>
        <dbReference type="PROSITE-ProRule" id="PRU00169"/>
    </source>
</evidence>
<dbReference type="GO" id="GO:0003677">
    <property type="term" value="F:DNA binding"/>
    <property type="evidence" value="ECO:0007669"/>
    <property type="project" value="InterPro"/>
</dbReference>
<dbReference type="PROSITE" id="PS50930">
    <property type="entry name" value="HTH_LYTTR"/>
    <property type="match status" value="1"/>
</dbReference>
<dbReference type="EMBL" id="AYYI01000068">
    <property type="protein sequence ID" value="KRM95465.1"/>
    <property type="molecule type" value="Genomic_DNA"/>
</dbReference>
<dbReference type="Gene3D" id="2.40.50.1020">
    <property type="entry name" value="LytTr DNA-binding domain"/>
    <property type="match status" value="1"/>
</dbReference>
<dbReference type="SUPFAM" id="SSF52172">
    <property type="entry name" value="CheY-like"/>
    <property type="match status" value="1"/>
</dbReference>
<evidence type="ECO:0000259" key="6">
    <source>
        <dbReference type="PROSITE" id="PS50110"/>
    </source>
</evidence>
<dbReference type="PANTHER" id="PTHR37299">
    <property type="entry name" value="TRANSCRIPTIONAL REGULATOR-RELATED"/>
    <property type="match status" value="1"/>
</dbReference>
<reference evidence="8 9" key="1">
    <citation type="journal article" date="2015" name="Genome Announc.">
        <title>Expanding the biotechnology potential of lactobacilli through comparative genomics of 213 strains and associated genera.</title>
        <authorList>
            <person name="Sun Z."/>
            <person name="Harris H.M."/>
            <person name="McCann A."/>
            <person name="Guo C."/>
            <person name="Argimon S."/>
            <person name="Zhang W."/>
            <person name="Yang X."/>
            <person name="Jeffery I.B."/>
            <person name="Cooney J.C."/>
            <person name="Kagawa T.F."/>
            <person name="Liu W."/>
            <person name="Song Y."/>
            <person name="Salvetti E."/>
            <person name="Wrobel A."/>
            <person name="Rasinkangas P."/>
            <person name="Parkhill J."/>
            <person name="Rea M.C."/>
            <person name="O'Sullivan O."/>
            <person name="Ritari J."/>
            <person name="Douillard F.P."/>
            <person name="Paul Ross R."/>
            <person name="Yang R."/>
            <person name="Briner A.E."/>
            <person name="Felis G.E."/>
            <person name="de Vos W.M."/>
            <person name="Barrangou R."/>
            <person name="Klaenhammer T.R."/>
            <person name="Caufield P.W."/>
            <person name="Cui Y."/>
            <person name="Zhang H."/>
            <person name="O'Toole P.W."/>
        </authorList>
    </citation>
    <scope>NUCLEOTIDE SEQUENCE [LARGE SCALE GENOMIC DNA]</scope>
    <source>
        <strain evidence="8 9">DSM 20253</strain>
    </source>
</reference>
<comment type="function">
    <text evidence="4">Required for high-level post-exponential phase expression of a series of secreted proteins.</text>
</comment>